<organism evidence="11 12">
    <name type="scientific">Zostera marina</name>
    <name type="common">Eelgrass</name>
    <dbReference type="NCBI Taxonomy" id="29655"/>
    <lineage>
        <taxon>Eukaryota</taxon>
        <taxon>Viridiplantae</taxon>
        <taxon>Streptophyta</taxon>
        <taxon>Embryophyta</taxon>
        <taxon>Tracheophyta</taxon>
        <taxon>Spermatophyta</taxon>
        <taxon>Magnoliopsida</taxon>
        <taxon>Liliopsida</taxon>
        <taxon>Zosteraceae</taxon>
        <taxon>Zostera</taxon>
    </lineage>
</organism>
<evidence type="ECO:0000256" key="10">
    <source>
        <dbReference type="RuleBase" id="RU363110"/>
    </source>
</evidence>
<dbReference type="Pfam" id="PF03155">
    <property type="entry name" value="Alg6_Alg8"/>
    <property type="match status" value="1"/>
</dbReference>
<evidence type="ECO:0000256" key="8">
    <source>
        <dbReference type="ARBA" id="ARBA00022989"/>
    </source>
</evidence>
<evidence type="ECO:0000256" key="4">
    <source>
        <dbReference type="ARBA" id="ARBA00022676"/>
    </source>
</evidence>
<dbReference type="EMBL" id="LFYR01001279">
    <property type="protein sequence ID" value="KMZ63088.1"/>
    <property type="molecule type" value="Genomic_DNA"/>
</dbReference>
<feature type="transmembrane region" description="Helical" evidence="10">
    <location>
        <begin position="264"/>
        <end position="285"/>
    </location>
</feature>
<reference evidence="12" key="1">
    <citation type="journal article" date="2016" name="Nature">
        <title>The genome of the seagrass Zostera marina reveals angiosperm adaptation to the sea.</title>
        <authorList>
            <person name="Olsen J.L."/>
            <person name="Rouze P."/>
            <person name="Verhelst B."/>
            <person name="Lin Y.-C."/>
            <person name="Bayer T."/>
            <person name="Collen J."/>
            <person name="Dattolo E."/>
            <person name="De Paoli E."/>
            <person name="Dittami S."/>
            <person name="Maumus F."/>
            <person name="Michel G."/>
            <person name="Kersting A."/>
            <person name="Lauritano C."/>
            <person name="Lohaus R."/>
            <person name="Toepel M."/>
            <person name="Tonon T."/>
            <person name="Vanneste K."/>
            <person name="Amirebrahimi M."/>
            <person name="Brakel J."/>
            <person name="Bostroem C."/>
            <person name="Chovatia M."/>
            <person name="Grimwood J."/>
            <person name="Jenkins J.W."/>
            <person name="Jueterbock A."/>
            <person name="Mraz A."/>
            <person name="Stam W.T."/>
            <person name="Tice H."/>
            <person name="Bornberg-Bauer E."/>
            <person name="Green P.J."/>
            <person name="Pearson G.A."/>
            <person name="Procaccini G."/>
            <person name="Duarte C.M."/>
            <person name="Schmutz J."/>
            <person name="Reusch T.B.H."/>
            <person name="Van de Peer Y."/>
        </authorList>
    </citation>
    <scope>NUCLEOTIDE SEQUENCE [LARGE SCALE GENOMIC DNA]</scope>
    <source>
        <strain evidence="12">cv. Finnish</strain>
    </source>
</reference>
<dbReference type="Proteomes" id="UP000036987">
    <property type="component" value="Unassembled WGS sequence"/>
</dbReference>
<dbReference type="OrthoDB" id="1689333at2759"/>
<keyword evidence="12" id="KW-1185">Reference proteome</keyword>
<evidence type="ECO:0000256" key="2">
    <source>
        <dbReference type="ARBA" id="ARBA00004922"/>
    </source>
</evidence>
<feature type="transmembrane region" description="Helical" evidence="10">
    <location>
        <begin position="12"/>
        <end position="33"/>
    </location>
</feature>
<dbReference type="UniPathway" id="UPA00378"/>
<feature type="transmembrane region" description="Helical" evidence="10">
    <location>
        <begin position="223"/>
        <end position="243"/>
    </location>
</feature>
<feature type="transmembrane region" description="Helical" evidence="10">
    <location>
        <begin position="487"/>
        <end position="506"/>
    </location>
</feature>
<evidence type="ECO:0000256" key="7">
    <source>
        <dbReference type="ARBA" id="ARBA00022824"/>
    </source>
</evidence>
<dbReference type="GO" id="GO:0005789">
    <property type="term" value="C:endoplasmic reticulum membrane"/>
    <property type="evidence" value="ECO:0000318"/>
    <property type="project" value="GO_Central"/>
</dbReference>
<sequence>MSQPPIAPSSAPVAWWFFLTSSCIKLLLIPTYHSTDFEVHRHWLALTHSLPLHQWYTDITSEWTLDYPPFFAYFEFLLSYPASFLDSTIVDLRDGLWYSAPSVLLFQRFSVIISDLVLLTGVWIFVRKQTTLSKKKLVLLFVLWSPSLLIVDHVHFQYNGFLLGWLLVSMGFMVQGRDLIGGFVFACLICFKHLFAVAAPVYFVYIFRHYCCGYGVWRGMKRFLVMGFAVGVVFASAFGPFLYHGQMSQVLKRLFPFGRGLCHAYWAPNFWVFYIILDKILAFILKKLQFNIQEPTASFTRGLVGDSPTFTVLPQVSPAISLAMVILTMLPCLVQAWRFPRQRHFIRWVCYAYSCGFLFGWHVHEKASLHFVIPLGIIAIDSFQDAKHYFFLSIVSCYSMFPLLFEPKEYPIKVILLAIHSILMWSGLTSLFLKISPNSVHRKPRLGKNQEDRLIGWIGGCYLLSLLAVEIWGQFLHAYIFGDMLPFFPLMLVSLYCAIGMIYSWAWQLRVILKSTDTLISKKRKKFI</sequence>
<dbReference type="InterPro" id="IPR004856">
    <property type="entry name" value="Glyco_trans_ALG6/ALG8"/>
</dbReference>
<evidence type="ECO:0000256" key="1">
    <source>
        <dbReference type="ARBA" id="ARBA00004477"/>
    </source>
</evidence>
<feature type="transmembrane region" description="Helical" evidence="10">
    <location>
        <begin position="105"/>
        <end position="125"/>
    </location>
</feature>
<comment type="subcellular location">
    <subcellularLocation>
        <location evidence="1 10">Endoplasmic reticulum membrane</location>
        <topology evidence="1 10">Multi-pass membrane protein</topology>
    </subcellularLocation>
</comment>
<keyword evidence="4 10" id="KW-0328">Glycosyltransferase</keyword>
<evidence type="ECO:0000256" key="3">
    <source>
        <dbReference type="ARBA" id="ARBA00008715"/>
    </source>
</evidence>
<evidence type="ECO:0000313" key="11">
    <source>
        <dbReference type="EMBL" id="KMZ63088.1"/>
    </source>
</evidence>
<evidence type="ECO:0000256" key="9">
    <source>
        <dbReference type="ARBA" id="ARBA00023136"/>
    </source>
</evidence>
<evidence type="ECO:0000256" key="6">
    <source>
        <dbReference type="ARBA" id="ARBA00022692"/>
    </source>
</evidence>
<feature type="transmembrane region" description="Helical" evidence="10">
    <location>
        <begin position="183"/>
        <end position="203"/>
    </location>
</feature>
<keyword evidence="8 10" id="KW-1133">Transmembrane helix</keyword>
<name>A0A0K9P276_ZOSMR</name>
<dbReference type="GO" id="GO:0042283">
    <property type="term" value="F:dolichyl pyrophosphate Glc1Man9GlcNAc2 alpha-1,3-glucosyltransferase activity"/>
    <property type="evidence" value="ECO:0000318"/>
    <property type="project" value="GO_Central"/>
</dbReference>
<feature type="transmembrane region" description="Helical" evidence="10">
    <location>
        <begin position="345"/>
        <end position="361"/>
    </location>
</feature>
<keyword evidence="6 10" id="KW-0812">Transmembrane</keyword>
<evidence type="ECO:0000256" key="5">
    <source>
        <dbReference type="ARBA" id="ARBA00022679"/>
    </source>
</evidence>
<proteinExistence type="inferred from homology"/>
<dbReference type="PANTHER" id="PTHR12413:SF2">
    <property type="entry name" value="DOLICHYL PYROPHOSPHATE GLC1MAN9GLCNAC2 ALPHA-1,3-GLUCOSYLTRANSFERASE-RELATED"/>
    <property type="match status" value="1"/>
</dbReference>
<feature type="transmembrane region" description="Helical" evidence="10">
    <location>
        <begin position="411"/>
        <end position="433"/>
    </location>
</feature>
<evidence type="ECO:0000313" key="12">
    <source>
        <dbReference type="Proteomes" id="UP000036987"/>
    </source>
</evidence>
<comment type="pathway">
    <text evidence="2 10">Protein modification; protein glycosylation.</text>
</comment>
<dbReference type="PANTHER" id="PTHR12413">
    <property type="entry name" value="DOLICHYL GLYCOSYLTRANSFERASE"/>
    <property type="match status" value="1"/>
</dbReference>
<comment type="similarity">
    <text evidence="3 10">Belongs to the ALG6/ALG8 glucosyltransferase family.</text>
</comment>
<dbReference type="EC" id="2.4.1.-" evidence="10"/>
<feature type="transmembrane region" description="Helical" evidence="10">
    <location>
        <begin position="454"/>
        <end position="475"/>
    </location>
</feature>
<dbReference type="OMA" id="YHSTDFD"/>
<dbReference type="GO" id="GO:0006488">
    <property type="term" value="P:dolichol-linked oligosaccharide biosynthetic process"/>
    <property type="evidence" value="ECO:0000318"/>
    <property type="project" value="GO_Central"/>
</dbReference>
<keyword evidence="7 10" id="KW-0256">Endoplasmic reticulum</keyword>
<comment type="caution">
    <text evidence="11">The sequence shown here is derived from an EMBL/GenBank/DDBJ whole genome shotgun (WGS) entry which is preliminary data.</text>
</comment>
<protein>
    <recommendedName>
        <fullName evidence="10">Alpha-1,3-glucosyltransferase</fullName>
        <ecNumber evidence="10">2.4.1.-</ecNumber>
    </recommendedName>
</protein>
<keyword evidence="5 10" id="KW-0808">Transferase</keyword>
<dbReference type="AlphaFoldDB" id="A0A0K9P276"/>
<gene>
    <name evidence="11" type="ORF">ZOSMA_42G01280</name>
</gene>
<accession>A0A0K9P276</accession>
<keyword evidence="9 10" id="KW-0472">Membrane</keyword>
<feature type="transmembrane region" description="Helical" evidence="10">
    <location>
        <begin position="137"/>
        <end position="154"/>
    </location>
</feature>
<dbReference type="STRING" id="29655.A0A0K9P276"/>